<keyword evidence="6" id="KW-0010">Activator</keyword>
<accession>A0ABY7NKR3</accession>
<dbReference type="InterPro" id="IPR027417">
    <property type="entry name" value="P-loop_NTPase"/>
</dbReference>
<dbReference type="PRINTS" id="PR01590">
    <property type="entry name" value="HTHFIS"/>
</dbReference>
<dbReference type="PROSITE" id="PS50045">
    <property type="entry name" value="SIGMA54_INTERACT_4"/>
    <property type="match status" value="1"/>
</dbReference>
<evidence type="ECO:0000313" key="9">
    <source>
        <dbReference type="EMBL" id="WBO22121.1"/>
    </source>
</evidence>
<dbReference type="Pfam" id="PF00158">
    <property type="entry name" value="Sigma54_activat"/>
    <property type="match status" value="1"/>
</dbReference>
<evidence type="ECO:0000259" key="8">
    <source>
        <dbReference type="PROSITE" id="PS50045"/>
    </source>
</evidence>
<dbReference type="Gene3D" id="3.40.50.300">
    <property type="entry name" value="P-loop containing nucleotide triphosphate hydrolases"/>
    <property type="match status" value="1"/>
</dbReference>
<organism evidence="9 10">
    <name type="scientific">Sphingomonas abietis</name>
    <dbReference type="NCBI Taxonomy" id="3012344"/>
    <lineage>
        <taxon>Bacteria</taxon>
        <taxon>Pseudomonadati</taxon>
        <taxon>Pseudomonadota</taxon>
        <taxon>Alphaproteobacteria</taxon>
        <taxon>Sphingomonadales</taxon>
        <taxon>Sphingomonadaceae</taxon>
        <taxon>Sphingomonas</taxon>
    </lineage>
</organism>
<evidence type="ECO:0000256" key="4">
    <source>
        <dbReference type="ARBA" id="ARBA00023015"/>
    </source>
</evidence>
<dbReference type="PANTHER" id="PTHR32071">
    <property type="entry name" value="TRANSCRIPTIONAL REGULATORY PROTEIN"/>
    <property type="match status" value="1"/>
</dbReference>
<protein>
    <submittedName>
        <fullName evidence="9">Sigma 54-interacting transcriptional regulator</fullName>
    </submittedName>
</protein>
<evidence type="ECO:0000256" key="1">
    <source>
        <dbReference type="ARBA" id="ARBA00022741"/>
    </source>
</evidence>
<dbReference type="Gene3D" id="1.10.8.60">
    <property type="match status" value="1"/>
</dbReference>
<sequence length="430" mass="45787">MKQIGLSARAMQENPALGAWLAGVGIAVRPIDIAVNPARDEIRILAADEISRATVRDILIESGENVAPSLILSSKGMPARIRFGFDDMAFGLAMIAELVRPVVRPAVGEPESAIYLKLAEKVACSDATVLVLGETGTGKEGIARFIHAASPRAAKPFVAVNCAALPDTMLEAILFGHAKGAFTGAAGASEGLFRAAEGGTLLLDEIAEMPIVLQAKLLRAIQEREVLPVGATQPVKIDVRIIAAANRELATEVAEGRFRADLYWRLNVMPLALKPLKARRLDIRAITAALILRHTREGESVAWPTANALDRLMAHDWPGNVRELDNVIQRALLLRMGDRIEADDLAIEVMAQVVPQLSVVAAVAPSTVAPASIAPAAGNLAAVARASEAEAIRVALDEAGGKRLLAAARLGISERTLRYRLAEMRERQAA</sequence>
<dbReference type="InterPro" id="IPR058031">
    <property type="entry name" value="AAA_lid_NorR"/>
</dbReference>
<evidence type="ECO:0000313" key="10">
    <source>
        <dbReference type="Proteomes" id="UP001210865"/>
    </source>
</evidence>
<evidence type="ECO:0000256" key="6">
    <source>
        <dbReference type="ARBA" id="ARBA00023159"/>
    </source>
</evidence>
<dbReference type="EMBL" id="CP115174">
    <property type="protein sequence ID" value="WBO22121.1"/>
    <property type="molecule type" value="Genomic_DNA"/>
</dbReference>
<dbReference type="InterPro" id="IPR025943">
    <property type="entry name" value="Sigma_54_int_dom_ATP-bd_2"/>
</dbReference>
<keyword evidence="5" id="KW-0238">DNA-binding</keyword>
<dbReference type="InterPro" id="IPR003593">
    <property type="entry name" value="AAA+_ATPase"/>
</dbReference>
<dbReference type="InterPro" id="IPR025944">
    <property type="entry name" value="Sigma_54_int_dom_CS"/>
</dbReference>
<reference evidence="9 10" key="1">
    <citation type="submission" date="2022-12" db="EMBL/GenBank/DDBJ databases">
        <title>Sphingomonas abieness sp. nov., an endophytic bacterium isolated from Abies koreana.</title>
        <authorList>
            <person name="Jiang L."/>
            <person name="Lee J."/>
        </authorList>
    </citation>
    <scope>NUCLEOTIDE SEQUENCE [LARGE SCALE GENOMIC DNA]</scope>
    <source>
        <strain evidence="10">PAMB 00755</strain>
    </source>
</reference>
<dbReference type="SUPFAM" id="SSF52540">
    <property type="entry name" value="P-loop containing nucleoside triphosphate hydrolases"/>
    <property type="match status" value="1"/>
</dbReference>
<keyword evidence="7" id="KW-0804">Transcription</keyword>
<dbReference type="PANTHER" id="PTHR32071:SF21">
    <property type="entry name" value="TRANSCRIPTIONAL REGULATORY PROTEIN FLGR"/>
    <property type="match status" value="1"/>
</dbReference>
<evidence type="ECO:0000256" key="5">
    <source>
        <dbReference type="ARBA" id="ARBA00023125"/>
    </source>
</evidence>
<dbReference type="InterPro" id="IPR025662">
    <property type="entry name" value="Sigma_54_int_dom_ATP-bd_1"/>
</dbReference>
<gene>
    <name evidence="9" type="ORF">PBT88_18505</name>
</gene>
<dbReference type="SMART" id="SM00382">
    <property type="entry name" value="AAA"/>
    <property type="match status" value="1"/>
</dbReference>
<proteinExistence type="predicted"/>
<dbReference type="InterPro" id="IPR002197">
    <property type="entry name" value="HTH_Fis"/>
</dbReference>
<feature type="domain" description="Sigma-54 factor interaction" evidence="8">
    <location>
        <begin position="116"/>
        <end position="333"/>
    </location>
</feature>
<evidence type="ECO:0000256" key="2">
    <source>
        <dbReference type="ARBA" id="ARBA00022840"/>
    </source>
</evidence>
<keyword evidence="3" id="KW-0902">Two-component regulatory system</keyword>
<keyword evidence="4" id="KW-0805">Transcription regulation</keyword>
<keyword evidence="1" id="KW-0547">Nucleotide-binding</keyword>
<keyword evidence="2" id="KW-0067">ATP-binding</keyword>
<keyword evidence="10" id="KW-1185">Reference proteome</keyword>
<dbReference type="Proteomes" id="UP001210865">
    <property type="component" value="Chromosome"/>
</dbReference>
<dbReference type="InterPro" id="IPR002078">
    <property type="entry name" value="Sigma_54_int"/>
</dbReference>
<dbReference type="CDD" id="cd00009">
    <property type="entry name" value="AAA"/>
    <property type="match status" value="1"/>
</dbReference>
<dbReference type="PROSITE" id="PS00676">
    <property type="entry name" value="SIGMA54_INTERACT_2"/>
    <property type="match status" value="1"/>
</dbReference>
<dbReference type="Pfam" id="PF25601">
    <property type="entry name" value="AAA_lid_14"/>
    <property type="match status" value="1"/>
</dbReference>
<dbReference type="InterPro" id="IPR009057">
    <property type="entry name" value="Homeodomain-like_sf"/>
</dbReference>
<dbReference type="PROSITE" id="PS00688">
    <property type="entry name" value="SIGMA54_INTERACT_3"/>
    <property type="match status" value="1"/>
</dbReference>
<name>A0ABY7NKR3_9SPHN</name>
<dbReference type="Pfam" id="PF02954">
    <property type="entry name" value="HTH_8"/>
    <property type="match status" value="1"/>
</dbReference>
<dbReference type="SUPFAM" id="SSF46689">
    <property type="entry name" value="Homeodomain-like"/>
    <property type="match status" value="1"/>
</dbReference>
<evidence type="ECO:0000256" key="7">
    <source>
        <dbReference type="ARBA" id="ARBA00023163"/>
    </source>
</evidence>
<dbReference type="RefSeq" id="WP_270076769.1">
    <property type="nucleotide sequence ID" value="NZ_CP115174.1"/>
</dbReference>
<dbReference type="Gene3D" id="1.10.10.60">
    <property type="entry name" value="Homeodomain-like"/>
    <property type="match status" value="1"/>
</dbReference>
<evidence type="ECO:0000256" key="3">
    <source>
        <dbReference type="ARBA" id="ARBA00023012"/>
    </source>
</evidence>
<dbReference type="PROSITE" id="PS00675">
    <property type="entry name" value="SIGMA54_INTERACT_1"/>
    <property type="match status" value="1"/>
</dbReference>